<feature type="region of interest" description="Disordered" evidence="1">
    <location>
        <begin position="1"/>
        <end position="38"/>
    </location>
</feature>
<name>A0A6N6VK88_9HYPH</name>
<dbReference type="EMBL" id="WESC01000006">
    <property type="protein sequence ID" value="KAB7740375.1"/>
    <property type="molecule type" value="Genomic_DNA"/>
</dbReference>
<evidence type="ECO:0000313" key="2">
    <source>
        <dbReference type="EMBL" id="KAB7740375.1"/>
    </source>
</evidence>
<gene>
    <name evidence="2" type="ORF">F2P47_07530</name>
</gene>
<evidence type="ECO:0000256" key="1">
    <source>
        <dbReference type="SAM" id="MobiDB-lite"/>
    </source>
</evidence>
<evidence type="ECO:0000313" key="3">
    <source>
        <dbReference type="Proteomes" id="UP000468901"/>
    </source>
</evidence>
<comment type="caution">
    <text evidence="2">The sequence shown here is derived from an EMBL/GenBank/DDBJ whole genome shotgun (WGS) entry which is preliminary data.</text>
</comment>
<organism evidence="2 3">
    <name type="scientific">Parvibaculum sedimenti</name>
    <dbReference type="NCBI Taxonomy" id="2608632"/>
    <lineage>
        <taxon>Bacteria</taxon>
        <taxon>Pseudomonadati</taxon>
        <taxon>Pseudomonadota</taxon>
        <taxon>Alphaproteobacteria</taxon>
        <taxon>Hyphomicrobiales</taxon>
        <taxon>Parvibaculaceae</taxon>
        <taxon>Parvibaculum</taxon>
    </lineage>
</organism>
<proteinExistence type="predicted"/>
<reference evidence="2 3" key="1">
    <citation type="submission" date="2019-09" db="EMBL/GenBank/DDBJ databases">
        <title>Parvibaculum sedimenti sp. nov., isolated from sediment.</title>
        <authorList>
            <person name="Wang Y."/>
        </authorList>
    </citation>
    <scope>NUCLEOTIDE SEQUENCE [LARGE SCALE GENOMIC DNA]</scope>
    <source>
        <strain evidence="2 3">HXT-9</strain>
    </source>
</reference>
<evidence type="ECO:0008006" key="4">
    <source>
        <dbReference type="Google" id="ProtNLM"/>
    </source>
</evidence>
<keyword evidence="3" id="KW-1185">Reference proteome</keyword>
<sequence length="439" mass="49306">MTGRLYLRDGKAKVSVSPAPKEPPIRDRPFDPWRSAKSPSAKAIVADIINELEHYEEHKGLRQRRRKATDQKTFELMIEAIVCDAMYCTLASPDRAIMTPMSKEKLSRANRYRAPALNKTFPEALKRLASKELSFLRLKEGYRGAFGPGRRTTCTAGWRLLKLMRESEITLGDLRQRKGREIIVLKGAKEGRLGSKQTIAYAETPATIRLRSDLEMINTWLDEAELNFDEGLETKHPVDIDDRSMRRMFNNGAFNQGGRLFGGFWQGLKKEERASGLLIDDEEVVTIDYRQMSARTLYGLCGATPPADCYAVPGYEIHREGWKKLWNAALFNGPVFSRMPANTRPLFPNGLAISDALKLLLKFHKPVATKIVPDLGFSLQYVESNILVEVLLSLMSKGVVALPVHDAVIVKASDADVTETAMVNIFKKHTGLIGQVSRE</sequence>
<dbReference type="AlphaFoldDB" id="A0A6N6VK88"/>
<feature type="compositionally biased region" description="Basic and acidic residues" evidence="1">
    <location>
        <begin position="1"/>
        <end position="12"/>
    </location>
</feature>
<accession>A0A6N6VK88</accession>
<protein>
    <recommendedName>
        <fullName evidence="4">DNA-directed DNA polymerase family A palm domain-containing protein</fullName>
    </recommendedName>
</protein>
<dbReference type="RefSeq" id="WP_152215741.1">
    <property type="nucleotide sequence ID" value="NZ_WESC01000006.1"/>
</dbReference>
<dbReference type="Proteomes" id="UP000468901">
    <property type="component" value="Unassembled WGS sequence"/>
</dbReference>